<evidence type="ECO:0000313" key="5">
    <source>
        <dbReference type="EMBL" id="REF71985.1"/>
    </source>
</evidence>
<dbReference type="PANTHER" id="PTHR33376">
    <property type="match status" value="1"/>
</dbReference>
<dbReference type="Proteomes" id="UP000256941">
    <property type="component" value="Unassembled WGS sequence"/>
</dbReference>
<dbReference type="AlphaFoldDB" id="A0A3D9XNG5"/>
<sequence length="336" mass="35953">MFDKLATTALALILAAGGATAQEQITLRFAHLFPQSHYFWEHGGKVFVEALEAKTDGKVETSVFPAAQLGKDSLAVLQSGLADIVTLVPSYSPDKLPLTSVSELPGFHDTTCEGVAKLWHIIQDGAPLDQAEYAPQGLHPLFVAHQPTYKVLTSKKQVRAIGDLAGLKLRANGAAIGSLVRGAGAVPVSMSSGEVFDAMMRGTVDGTLLPYYTLPIYGLEDVVDYAYEGAELGGGSVVFAMSDKAWQALPDDMKTHFTEAAAEAQDKLCSYQDELEKSVRDEFAAGDKVTISSASEADLAEWQQHFDKNAADWAQGMEKQGRPGQAILDAFKSGAQ</sequence>
<name>A0A3D9XNG5_PARVE</name>
<comment type="subcellular location">
    <subcellularLocation>
        <location evidence="1">Periplasm</location>
    </subcellularLocation>
</comment>
<dbReference type="EMBL" id="QTUJ01000001">
    <property type="protein sequence ID" value="REF71985.1"/>
    <property type="molecule type" value="Genomic_DNA"/>
</dbReference>
<comment type="caution">
    <text evidence="5">The sequence shown here is derived from an EMBL/GenBank/DDBJ whole genome shotgun (WGS) entry which is preliminary data.</text>
</comment>
<reference evidence="5 6" key="1">
    <citation type="submission" date="2018-08" db="EMBL/GenBank/DDBJ databases">
        <title>Genomic Encyclopedia of Archaeal and Bacterial Type Strains, Phase II (KMG-II): from individual species to whole genera.</title>
        <authorList>
            <person name="Goeker M."/>
        </authorList>
    </citation>
    <scope>NUCLEOTIDE SEQUENCE [LARGE SCALE GENOMIC DNA]</scope>
    <source>
        <strain evidence="5 6">DSM 17099</strain>
    </source>
</reference>
<gene>
    <name evidence="5" type="ORF">BDD41_0449</name>
</gene>
<dbReference type="RefSeq" id="WP_116220631.1">
    <property type="nucleotide sequence ID" value="NZ_CP038196.1"/>
</dbReference>
<accession>A0A3D9XNG5</accession>
<keyword evidence="3" id="KW-0574">Periplasm</keyword>
<evidence type="ECO:0000313" key="6">
    <source>
        <dbReference type="Proteomes" id="UP000256941"/>
    </source>
</evidence>
<proteinExistence type="predicted"/>
<dbReference type="PANTHER" id="PTHR33376:SF15">
    <property type="entry name" value="BLL6794 PROTEIN"/>
    <property type="match status" value="1"/>
</dbReference>
<evidence type="ECO:0000256" key="1">
    <source>
        <dbReference type="ARBA" id="ARBA00004418"/>
    </source>
</evidence>
<evidence type="ECO:0000256" key="2">
    <source>
        <dbReference type="ARBA" id="ARBA00022729"/>
    </source>
</evidence>
<dbReference type="Gene3D" id="3.40.190.170">
    <property type="entry name" value="Bacterial extracellular solute-binding protein, family 7"/>
    <property type="match status" value="1"/>
</dbReference>
<feature type="chain" id="PRO_5017750610" evidence="4">
    <location>
        <begin position="22"/>
        <end position="336"/>
    </location>
</feature>
<dbReference type="InterPro" id="IPR018389">
    <property type="entry name" value="DctP_fam"/>
</dbReference>
<dbReference type="GO" id="GO:0042597">
    <property type="term" value="C:periplasmic space"/>
    <property type="evidence" value="ECO:0007669"/>
    <property type="project" value="UniProtKB-SubCell"/>
</dbReference>
<dbReference type="InterPro" id="IPR038404">
    <property type="entry name" value="TRAP_DctP_sf"/>
</dbReference>
<evidence type="ECO:0000256" key="4">
    <source>
        <dbReference type="SAM" id="SignalP"/>
    </source>
</evidence>
<dbReference type="NCBIfam" id="NF037995">
    <property type="entry name" value="TRAP_S1"/>
    <property type="match status" value="1"/>
</dbReference>
<dbReference type="GO" id="GO:0055085">
    <property type="term" value="P:transmembrane transport"/>
    <property type="evidence" value="ECO:0007669"/>
    <property type="project" value="InterPro"/>
</dbReference>
<keyword evidence="2 4" id="KW-0732">Signal</keyword>
<feature type="signal peptide" evidence="4">
    <location>
        <begin position="1"/>
        <end position="21"/>
    </location>
</feature>
<protein>
    <submittedName>
        <fullName evidence="5">TRAP-type C4-dicarboxylate transport system substrate-binding protein</fullName>
    </submittedName>
</protein>
<organism evidence="5 6">
    <name type="scientific">Paracoccus versutus</name>
    <name type="common">Thiobacillus versutus</name>
    <dbReference type="NCBI Taxonomy" id="34007"/>
    <lineage>
        <taxon>Bacteria</taxon>
        <taxon>Pseudomonadati</taxon>
        <taxon>Pseudomonadota</taxon>
        <taxon>Alphaproteobacteria</taxon>
        <taxon>Rhodobacterales</taxon>
        <taxon>Paracoccaceae</taxon>
        <taxon>Paracoccus</taxon>
    </lineage>
</organism>
<evidence type="ECO:0000256" key="3">
    <source>
        <dbReference type="ARBA" id="ARBA00022764"/>
    </source>
</evidence>
<dbReference type="Pfam" id="PF03480">
    <property type="entry name" value="DctP"/>
    <property type="match status" value="1"/>
</dbReference>
<dbReference type="CDD" id="cd13601">
    <property type="entry name" value="PBP2_TRAP_DctP1_3_4_like"/>
    <property type="match status" value="1"/>
</dbReference>